<keyword evidence="2" id="KW-0732">Signal</keyword>
<feature type="chain" id="PRO_5040900728" evidence="2">
    <location>
        <begin position="25"/>
        <end position="612"/>
    </location>
</feature>
<accession>A0A9X2FIV3</accession>
<proteinExistence type="predicted"/>
<evidence type="ECO:0000256" key="2">
    <source>
        <dbReference type="SAM" id="SignalP"/>
    </source>
</evidence>
<dbReference type="RefSeq" id="WP_252855696.1">
    <property type="nucleotide sequence ID" value="NZ_JAMXLR010000092.1"/>
</dbReference>
<dbReference type="EMBL" id="JAMXLR010000092">
    <property type="protein sequence ID" value="MCO6047586.1"/>
    <property type="molecule type" value="Genomic_DNA"/>
</dbReference>
<sequence length="612" mass="68557">MKPRQILPVFLIAAILLPASTTLGQTERPTAMRLFPHETLAFLRVAHGRELYERFRTTGFGQMLDDPEVAPFIQETWAFAGQQFDDNSAEDAGFNWDDLAHVPKGEIAIGVIDRGEADTGVLVLADFDGQQVDVDFLTDKLDERWEKEAMVVERSDVNGEQLTVVRRGNDRASSFGYFVKDTCLVGSNDEVLLEHVLERWAGRAPVVEPTEDTDEEAVTSGEPLPGERSLAENQHFQAILRECSTQLEEPPQILFYVDPITTMRRVFRGNFGAGMALATFPALGLDGILAVGGTATFATEKWDSLTHVHLLLDNPRSGVLTLLRFKDGDITPPDYVPAKVNGYSTTYMDAPGIYERLIQLVDQFRYEGAFEDSIEANISDQLGIDFREVFINNLAGRASTLTSFNEPGRAVGEQRAICVTLLDPELASKALATVAEDKGELEEREFGGLKYYFFTPRFARDRPEEERFMTPSFGVLDDTLIFTTSTSLMEVLIETHQGTRPRLADSIEYKVIQSRVERLTRGRQLALFYYDNPAEAIRHWYDLSQADSTRDNLANWGENSAAAAGFLDVLERSELPPFEVIQKYLVPKGGYLLDTDTGLHFMVFDFRQEAAP</sequence>
<protein>
    <submittedName>
        <fullName evidence="3">Uncharacterized protein</fullName>
    </submittedName>
</protein>
<organism evidence="3 4">
    <name type="scientific">Aeoliella straminimaris</name>
    <dbReference type="NCBI Taxonomy" id="2954799"/>
    <lineage>
        <taxon>Bacteria</taxon>
        <taxon>Pseudomonadati</taxon>
        <taxon>Planctomycetota</taxon>
        <taxon>Planctomycetia</taxon>
        <taxon>Pirellulales</taxon>
        <taxon>Lacipirellulaceae</taxon>
        <taxon>Aeoliella</taxon>
    </lineage>
</organism>
<evidence type="ECO:0000313" key="3">
    <source>
        <dbReference type="EMBL" id="MCO6047586.1"/>
    </source>
</evidence>
<comment type="caution">
    <text evidence="3">The sequence shown here is derived from an EMBL/GenBank/DDBJ whole genome shotgun (WGS) entry which is preliminary data.</text>
</comment>
<dbReference type="Proteomes" id="UP001155241">
    <property type="component" value="Unassembled WGS sequence"/>
</dbReference>
<feature type="region of interest" description="Disordered" evidence="1">
    <location>
        <begin position="207"/>
        <end position="227"/>
    </location>
</feature>
<dbReference type="AlphaFoldDB" id="A0A9X2FIV3"/>
<keyword evidence="4" id="KW-1185">Reference proteome</keyword>
<feature type="signal peptide" evidence="2">
    <location>
        <begin position="1"/>
        <end position="24"/>
    </location>
</feature>
<name>A0A9X2FIV3_9BACT</name>
<evidence type="ECO:0000313" key="4">
    <source>
        <dbReference type="Proteomes" id="UP001155241"/>
    </source>
</evidence>
<reference evidence="3" key="1">
    <citation type="submission" date="2022-06" db="EMBL/GenBank/DDBJ databases">
        <title>Aeoliella straminimaris, a novel planctomycete from sediments.</title>
        <authorList>
            <person name="Vitorino I.R."/>
            <person name="Lage O.M."/>
        </authorList>
    </citation>
    <scope>NUCLEOTIDE SEQUENCE</scope>
    <source>
        <strain evidence="3">ICT_H6.2</strain>
    </source>
</reference>
<evidence type="ECO:0000256" key="1">
    <source>
        <dbReference type="SAM" id="MobiDB-lite"/>
    </source>
</evidence>
<gene>
    <name evidence="3" type="ORF">NG895_27085</name>
</gene>